<evidence type="ECO:0000313" key="4">
    <source>
        <dbReference type="Proteomes" id="UP001211249"/>
    </source>
</evidence>
<sequence>MSEPVKISKKISKNLKQHSPEKDREEKLMNEVLILIKTLVYNEEITIKLLIDCLYDIGVTNLINQKFELGTLNKTLKFMTKISKPAVKILAWKWVKTNCPQLITGWLKSKVAFPKEEAPKIEVVVENELENIAASSQIIDQNQVKRLNFQVKLLISLLIAVLTIFTGSSIWLLVALQKSHVQTVQKLQNQVKTLESSLNQH</sequence>
<keyword evidence="4" id="KW-1185">Reference proteome</keyword>
<dbReference type="RefSeq" id="WP_271795060.1">
    <property type="nucleotide sequence ID" value="NZ_JAQMUC010000024.1"/>
</dbReference>
<keyword evidence="2" id="KW-0472">Membrane</keyword>
<feature type="transmembrane region" description="Helical" evidence="2">
    <location>
        <begin position="153"/>
        <end position="176"/>
    </location>
</feature>
<keyword evidence="2" id="KW-0812">Transmembrane</keyword>
<evidence type="ECO:0000256" key="1">
    <source>
        <dbReference type="SAM" id="MobiDB-lite"/>
    </source>
</evidence>
<protein>
    <submittedName>
        <fullName evidence="3">Uncharacterized protein</fullName>
    </submittedName>
</protein>
<name>A0ABT5ACS1_9CYAN</name>
<evidence type="ECO:0000256" key="2">
    <source>
        <dbReference type="SAM" id="Phobius"/>
    </source>
</evidence>
<keyword evidence="2" id="KW-1133">Transmembrane helix</keyword>
<dbReference type="EMBL" id="JAQMUC010000024">
    <property type="protein sequence ID" value="MDB9535051.1"/>
    <property type="molecule type" value="Genomic_DNA"/>
</dbReference>
<feature type="region of interest" description="Disordered" evidence="1">
    <location>
        <begin position="1"/>
        <end position="23"/>
    </location>
</feature>
<accession>A0ABT5ACS1</accession>
<reference evidence="3 4" key="1">
    <citation type="submission" date="2023-01" db="EMBL/GenBank/DDBJ databases">
        <title>Genomes from the Australian National Cyanobacteria Reference Collection.</title>
        <authorList>
            <person name="Willis A."/>
            <person name="Lee E.M.F."/>
        </authorList>
    </citation>
    <scope>NUCLEOTIDE SEQUENCE [LARGE SCALE GENOMIC DNA]</scope>
    <source>
        <strain evidence="3 4">CS-1226</strain>
    </source>
</reference>
<comment type="caution">
    <text evidence="3">The sequence shown here is derived from an EMBL/GenBank/DDBJ whole genome shotgun (WGS) entry which is preliminary data.</text>
</comment>
<evidence type="ECO:0000313" key="3">
    <source>
        <dbReference type="EMBL" id="MDB9535051.1"/>
    </source>
</evidence>
<gene>
    <name evidence="3" type="ORF">PN451_04180</name>
</gene>
<dbReference type="Proteomes" id="UP001211249">
    <property type="component" value="Unassembled WGS sequence"/>
</dbReference>
<organism evidence="3 4">
    <name type="scientific">Dolichospermum planctonicum CS-1226</name>
    <dbReference type="NCBI Taxonomy" id="3021751"/>
    <lineage>
        <taxon>Bacteria</taxon>
        <taxon>Bacillati</taxon>
        <taxon>Cyanobacteriota</taxon>
        <taxon>Cyanophyceae</taxon>
        <taxon>Nostocales</taxon>
        <taxon>Aphanizomenonaceae</taxon>
        <taxon>Dolichospermum</taxon>
        <taxon>Dolichospermum planctonicum</taxon>
    </lineage>
</organism>
<proteinExistence type="predicted"/>
<feature type="compositionally biased region" description="Basic residues" evidence="1">
    <location>
        <begin position="7"/>
        <end position="16"/>
    </location>
</feature>